<name>A0A645I6I1_9ZZZZ</name>
<organism evidence="1">
    <name type="scientific">bioreactor metagenome</name>
    <dbReference type="NCBI Taxonomy" id="1076179"/>
    <lineage>
        <taxon>unclassified sequences</taxon>
        <taxon>metagenomes</taxon>
        <taxon>ecological metagenomes</taxon>
    </lineage>
</organism>
<dbReference type="AlphaFoldDB" id="A0A645I6I1"/>
<gene>
    <name evidence="1" type="ORF">SDC9_191565</name>
</gene>
<protein>
    <submittedName>
        <fullName evidence="1">Uncharacterized protein</fullName>
    </submittedName>
</protein>
<comment type="caution">
    <text evidence="1">The sequence shown here is derived from an EMBL/GenBank/DDBJ whole genome shotgun (WGS) entry which is preliminary data.</text>
</comment>
<dbReference type="EMBL" id="VSSQ01102789">
    <property type="protein sequence ID" value="MPN44004.1"/>
    <property type="molecule type" value="Genomic_DNA"/>
</dbReference>
<evidence type="ECO:0000313" key="1">
    <source>
        <dbReference type="EMBL" id="MPN44004.1"/>
    </source>
</evidence>
<reference evidence="1" key="1">
    <citation type="submission" date="2019-08" db="EMBL/GenBank/DDBJ databases">
        <authorList>
            <person name="Kucharzyk K."/>
            <person name="Murdoch R.W."/>
            <person name="Higgins S."/>
            <person name="Loffler F."/>
        </authorList>
    </citation>
    <scope>NUCLEOTIDE SEQUENCE</scope>
</reference>
<accession>A0A645I6I1</accession>
<proteinExistence type="predicted"/>
<sequence>MQNHARIAGVAAGIRGDKTSEMTVQRLNNLLVHPLISRGRGELFTRDKFAQIDGVLLGQQHDHVFAGTQNQLAHGRTVGMRLGE</sequence>